<keyword evidence="2" id="KW-1185">Reference proteome</keyword>
<dbReference type="EMBL" id="JASAOG010000057">
    <property type="protein sequence ID" value="KAK0057158.1"/>
    <property type="molecule type" value="Genomic_DNA"/>
</dbReference>
<evidence type="ECO:0000313" key="1">
    <source>
        <dbReference type="EMBL" id="KAK0057158.1"/>
    </source>
</evidence>
<accession>A0AAD8BN61</accession>
<reference evidence="1" key="2">
    <citation type="submission" date="2023-04" db="EMBL/GenBank/DDBJ databases">
        <authorList>
            <person name="Bu L."/>
            <person name="Lu L."/>
            <person name="Laidemitt M.R."/>
            <person name="Zhang S.M."/>
            <person name="Mutuku M."/>
            <person name="Mkoji G."/>
            <person name="Steinauer M."/>
            <person name="Loker E.S."/>
        </authorList>
    </citation>
    <scope>NUCLEOTIDE SEQUENCE</scope>
    <source>
        <strain evidence="1">KasaAsao</strain>
        <tissue evidence="1">Whole Snail</tissue>
    </source>
</reference>
<organism evidence="1 2">
    <name type="scientific">Biomphalaria pfeifferi</name>
    <name type="common">Bloodfluke planorb</name>
    <name type="synonym">Freshwater snail</name>
    <dbReference type="NCBI Taxonomy" id="112525"/>
    <lineage>
        <taxon>Eukaryota</taxon>
        <taxon>Metazoa</taxon>
        <taxon>Spiralia</taxon>
        <taxon>Lophotrochozoa</taxon>
        <taxon>Mollusca</taxon>
        <taxon>Gastropoda</taxon>
        <taxon>Heterobranchia</taxon>
        <taxon>Euthyneura</taxon>
        <taxon>Panpulmonata</taxon>
        <taxon>Hygrophila</taxon>
        <taxon>Lymnaeoidea</taxon>
        <taxon>Planorbidae</taxon>
        <taxon>Biomphalaria</taxon>
    </lineage>
</organism>
<gene>
    <name evidence="1" type="ORF">Bpfe_013522</name>
</gene>
<protein>
    <submittedName>
        <fullName evidence="1">Uncharacterized protein</fullName>
    </submittedName>
</protein>
<reference evidence="1" key="1">
    <citation type="journal article" date="2023" name="PLoS Negl. Trop. Dis.">
        <title>A genome sequence for Biomphalaria pfeifferi, the major vector snail for the human-infecting parasite Schistosoma mansoni.</title>
        <authorList>
            <person name="Bu L."/>
            <person name="Lu L."/>
            <person name="Laidemitt M.R."/>
            <person name="Zhang S.M."/>
            <person name="Mutuku M."/>
            <person name="Mkoji G."/>
            <person name="Steinauer M."/>
            <person name="Loker E.S."/>
        </authorList>
    </citation>
    <scope>NUCLEOTIDE SEQUENCE</scope>
    <source>
        <strain evidence="1">KasaAsao</strain>
    </source>
</reference>
<sequence>TVLPVVEIKQYEYISYCVGAQVCKCIVYAPASQSFDVHDMKTEKVFSYTSSVSNKTFV</sequence>
<proteinExistence type="predicted"/>
<dbReference type="AlphaFoldDB" id="A0AAD8BN61"/>
<name>A0AAD8BN61_BIOPF</name>
<dbReference type="Proteomes" id="UP001233172">
    <property type="component" value="Unassembled WGS sequence"/>
</dbReference>
<comment type="caution">
    <text evidence="1">The sequence shown here is derived from an EMBL/GenBank/DDBJ whole genome shotgun (WGS) entry which is preliminary data.</text>
</comment>
<feature type="non-terminal residue" evidence="1">
    <location>
        <position position="58"/>
    </location>
</feature>
<feature type="non-terminal residue" evidence="1">
    <location>
        <position position="1"/>
    </location>
</feature>
<evidence type="ECO:0000313" key="2">
    <source>
        <dbReference type="Proteomes" id="UP001233172"/>
    </source>
</evidence>